<dbReference type="AlphaFoldDB" id="A0A2P9AR60"/>
<dbReference type="Proteomes" id="UP000245698">
    <property type="component" value="Unassembled WGS sequence"/>
</dbReference>
<keyword evidence="2" id="KW-1185">Reference proteome</keyword>
<dbReference type="EMBL" id="FUIG01000044">
    <property type="protein sequence ID" value="SJM33640.1"/>
    <property type="molecule type" value="Genomic_DNA"/>
</dbReference>
<reference evidence="2" key="1">
    <citation type="submission" date="2016-12" db="EMBL/GenBank/DDBJ databases">
        <authorList>
            <person name="Brunel B."/>
        </authorList>
    </citation>
    <scope>NUCLEOTIDE SEQUENCE [LARGE SCALE GENOMIC DNA]</scope>
</reference>
<proteinExistence type="predicted"/>
<protein>
    <submittedName>
        <fullName evidence="1">Uncharacterized protein</fullName>
    </submittedName>
</protein>
<name>A0A2P9AR60_9HYPH</name>
<organism evidence="1 2">
    <name type="scientific">Mesorhizobium delmotii</name>
    <dbReference type="NCBI Taxonomy" id="1631247"/>
    <lineage>
        <taxon>Bacteria</taxon>
        <taxon>Pseudomonadati</taxon>
        <taxon>Pseudomonadota</taxon>
        <taxon>Alphaproteobacteria</taxon>
        <taxon>Hyphomicrobiales</taxon>
        <taxon>Phyllobacteriaceae</taxon>
        <taxon>Mesorhizobium</taxon>
    </lineage>
</organism>
<gene>
    <name evidence="1" type="ORF">BQ8482_360041</name>
</gene>
<evidence type="ECO:0000313" key="1">
    <source>
        <dbReference type="EMBL" id="SJM33640.1"/>
    </source>
</evidence>
<sequence>MPSKYRCERPFSDRILKAFTIKRYYSQSHIAHPPCGVRSYVGRPSPAPRK</sequence>
<accession>A0A2P9AR60</accession>
<evidence type="ECO:0000313" key="2">
    <source>
        <dbReference type="Proteomes" id="UP000245698"/>
    </source>
</evidence>